<evidence type="ECO:0000313" key="6">
    <source>
        <dbReference type="Proteomes" id="UP000177486"/>
    </source>
</evidence>
<comment type="caution">
    <text evidence="5">The sequence shown here is derived from an EMBL/GenBank/DDBJ whole genome shotgun (WGS) entry which is preliminary data.</text>
</comment>
<feature type="domain" description="Yeast cell wall synthesis Kre9/Knh1-like N-terminal" evidence="4">
    <location>
        <begin position="156"/>
        <end position="238"/>
    </location>
</feature>
<reference evidence="5 6" key="1">
    <citation type="journal article" date="2016" name="Nat. Commun.">
        <title>Thousands of microbial genomes shed light on interconnected biogeochemical processes in an aquifer system.</title>
        <authorList>
            <person name="Anantharaman K."/>
            <person name="Brown C.T."/>
            <person name="Hug L.A."/>
            <person name="Sharon I."/>
            <person name="Castelle C.J."/>
            <person name="Probst A.J."/>
            <person name="Thomas B.C."/>
            <person name="Singh A."/>
            <person name="Wilkins M.J."/>
            <person name="Karaoz U."/>
            <person name="Brodie E.L."/>
            <person name="Williams K.H."/>
            <person name="Hubbard S.S."/>
            <person name="Banfield J.F."/>
        </authorList>
    </citation>
    <scope>NUCLEOTIDE SEQUENCE [LARGE SCALE GENOMIC DNA]</scope>
</reference>
<keyword evidence="1 2" id="KW-0732">Signal</keyword>
<gene>
    <name evidence="5" type="ORF">A2931_00395</name>
</gene>
<accession>A0A1G2EWV0</accession>
<name>A0A1G2EWV0_9BACT</name>
<sequence>MKMRVFAAVVTIIIFLGVFGAPKAHAALTEAQIQAILGLLQSFGADQSVINNVNSSLRGGVAVAPSGTVQIALFTENLGWGSTHPEVSKLQQFLKERGYFTGEVTGSFFGATAQAVKTFQSKYQIEQSGYFGPQTRAVANNILQGGQTQPSITVLSPNGGEVWEIGSTNRIEWKNSNLPSGSDPINIQLVNEQGVLITTIAQGVATGGVSTGVGGGAYMWTIPSSMSSGTYRIRVICTKELADCFSGSLPVSDTSDAPFSIVAPTTTTLPSAGSLSVSLDSATSFGFRNVLIGSTGVSLASLRFTAVGEDIDVKQIALQLSDTALNTPDDLLNREIQLYDGNAVLIGRAVFTTGDYAISTNIINFRVPGGGSKVMFIKGDIAANATIGDTLKVDYDGNNAGLGGNYGVGWTSGNTIIPTGSDTASAGVKIISPTSATQPSITVLSPNGGIAQLSGGAFDIKYRTSGVSRIGLVLIKNGVTVSSVGMFDQLADGEHSVAFLVGPHNEQTIGTGSGYKVKIYNWDNASTVDESDALFSIVKPSLTASLDAGSPAGSILAGTSRVSLMRVKLSAGDSDVKINGVTIQDNGAGGRISNLELTTPTQQDAETHLANGVAMGGGRYQFSAPITIPANGSKLLDIRVNVSPTASGGVWLTFESVLHGYGNSLVVSGLGFQGSILNITGTSSIVPNARNFANIFQWWPLTMAPR</sequence>
<evidence type="ECO:0000256" key="1">
    <source>
        <dbReference type="ARBA" id="ARBA00022729"/>
    </source>
</evidence>
<dbReference type="Gene3D" id="1.10.101.10">
    <property type="entry name" value="PGBD-like superfamily/PGBD"/>
    <property type="match status" value="1"/>
</dbReference>
<protein>
    <submittedName>
        <fullName evidence="5">Uncharacterized protein</fullName>
    </submittedName>
</protein>
<feature type="signal peptide" evidence="2">
    <location>
        <begin position="1"/>
        <end position="26"/>
    </location>
</feature>
<feature type="chain" id="PRO_5009582784" evidence="2">
    <location>
        <begin position="27"/>
        <end position="706"/>
    </location>
</feature>
<dbReference type="Pfam" id="PF10342">
    <property type="entry name" value="Kre9_KNH"/>
    <property type="match status" value="1"/>
</dbReference>
<proteinExistence type="predicted"/>
<evidence type="ECO:0000256" key="2">
    <source>
        <dbReference type="SAM" id="SignalP"/>
    </source>
</evidence>
<organism evidence="5 6">
    <name type="scientific">Candidatus Niyogibacteria bacterium RIFCSPLOWO2_01_FULL_45_48</name>
    <dbReference type="NCBI Taxonomy" id="1801724"/>
    <lineage>
        <taxon>Bacteria</taxon>
        <taxon>Candidatus Niyogiibacteriota</taxon>
    </lineage>
</organism>
<dbReference type="EMBL" id="MHMQ01000032">
    <property type="protein sequence ID" value="OGZ29748.1"/>
    <property type="molecule type" value="Genomic_DNA"/>
</dbReference>
<dbReference type="Pfam" id="PF01471">
    <property type="entry name" value="PG_binding_1"/>
    <property type="match status" value="1"/>
</dbReference>
<feature type="domain" description="Peptidoglycan binding-like" evidence="3">
    <location>
        <begin position="83"/>
        <end position="137"/>
    </location>
</feature>
<evidence type="ECO:0000313" key="5">
    <source>
        <dbReference type="EMBL" id="OGZ29748.1"/>
    </source>
</evidence>
<dbReference type="Proteomes" id="UP000177486">
    <property type="component" value="Unassembled WGS sequence"/>
</dbReference>
<dbReference type="InterPro" id="IPR036365">
    <property type="entry name" value="PGBD-like_sf"/>
</dbReference>
<evidence type="ECO:0000259" key="3">
    <source>
        <dbReference type="Pfam" id="PF01471"/>
    </source>
</evidence>
<dbReference type="AlphaFoldDB" id="A0A1G2EWV0"/>
<dbReference type="SUPFAM" id="SSF47090">
    <property type="entry name" value="PGBD-like"/>
    <property type="match status" value="1"/>
</dbReference>
<dbReference type="InterPro" id="IPR018466">
    <property type="entry name" value="Kre9/Knh1-like_N"/>
</dbReference>
<evidence type="ECO:0000259" key="4">
    <source>
        <dbReference type="Pfam" id="PF10342"/>
    </source>
</evidence>
<dbReference type="InterPro" id="IPR002477">
    <property type="entry name" value="Peptidoglycan-bd-like"/>
</dbReference>
<dbReference type="InterPro" id="IPR036366">
    <property type="entry name" value="PGBDSf"/>
</dbReference>